<sequence>MPALKTFLSSATQSKGVHLMKKLIISVAALTLAGASALSFAQGSAGGGAAGPGGGTTTDPSAPMPSQANPDARQAAPTPGAQTMTPSDPHPNSKAQKPRHSTKKTPNNGNTGNGATNAPDNAPGKAQ</sequence>
<reference evidence="3" key="1">
    <citation type="submission" date="2016-06" db="EMBL/GenBank/DDBJ databases">
        <title>Pandoraea oxalativorans DSM 23570 Genome Sequencing.</title>
        <authorList>
            <person name="Ee R."/>
            <person name="Lim Y.-L."/>
            <person name="Yong D."/>
            <person name="Yin W.-F."/>
            <person name="Chan K.-G."/>
        </authorList>
    </citation>
    <scope>NUCLEOTIDE SEQUENCE</scope>
    <source>
        <strain evidence="3">DSM 23570</strain>
    </source>
</reference>
<keyword evidence="2" id="KW-0732">Signal</keyword>
<feature type="compositionally biased region" description="Low complexity" evidence="1">
    <location>
        <begin position="105"/>
        <end position="127"/>
    </location>
</feature>
<proteinExistence type="predicted"/>
<dbReference type="AlphaFoldDB" id="A0A0E3Y9V1"/>
<evidence type="ECO:0000313" key="4">
    <source>
        <dbReference type="Proteomes" id="UP000035050"/>
    </source>
</evidence>
<evidence type="ECO:0000256" key="1">
    <source>
        <dbReference type="SAM" id="MobiDB-lite"/>
    </source>
</evidence>
<evidence type="ECO:0008006" key="5">
    <source>
        <dbReference type="Google" id="ProtNLM"/>
    </source>
</evidence>
<feature type="region of interest" description="Disordered" evidence="1">
    <location>
        <begin position="41"/>
        <end position="127"/>
    </location>
</feature>
<gene>
    <name evidence="3" type="ORF">MB84_06740</name>
</gene>
<name>A0A0E3Y9V1_9BURK</name>
<keyword evidence="4" id="KW-1185">Reference proteome</keyword>
<feature type="compositionally biased region" description="Gly residues" evidence="1">
    <location>
        <begin position="44"/>
        <end position="56"/>
    </location>
</feature>
<protein>
    <recommendedName>
        <fullName evidence="5">Proteophosphoglycan ppg4</fullName>
    </recommendedName>
</protein>
<dbReference type="EMBL" id="CP011253">
    <property type="protein sequence ID" value="AKC69235.3"/>
    <property type="molecule type" value="Genomic_DNA"/>
</dbReference>
<dbReference type="Proteomes" id="UP000035050">
    <property type="component" value="Chromosome"/>
</dbReference>
<evidence type="ECO:0000256" key="2">
    <source>
        <dbReference type="SAM" id="SignalP"/>
    </source>
</evidence>
<feature type="chain" id="PRO_5008208443" description="Proteophosphoglycan ppg4" evidence="2">
    <location>
        <begin position="42"/>
        <end position="127"/>
    </location>
</feature>
<evidence type="ECO:0000313" key="3">
    <source>
        <dbReference type="EMBL" id="AKC69235.3"/>
    </source>
</evidence>
<dbReference type="KEGG" id="pox:MB84_06740"/>
<feature type="signal peptide" evidence="2">
    <location>
        <begin position="1"/>
        <end position="41"/>
    </location>
</feature>
<organism evidence="3 4">
    <name type="scientific">Pandoraea oxalativorans</name>
    <dbReference type="NCBI Taxonomy" id="573737"/>
    <lineage>
        <taxon>Bacteria</taxon>
        <taxon>Pseudomonadati</taxon>
        <taxon>Pseudomonadota</taxon>
        <taxon>Betaproteobacteria</taxon>
        <taxon>Burkholderiales</taxon>
        <taxon>Burkholderiaceae</taxon>
        <taxon>Pandoraea</taxon>
    </lineage>
</organism>
<accession>A0A0E3Y9V1</accession>